<proteinExistence type="predicted"/>
<dbReference type="RefSeq" id="WP_269444275.1">
    <property type="nucleotide sequence ID" value="NZ_CP097463.1"/>
</dbReference>
<dbReference type="Pfam" id="PF09684">
    <property type="entry name" value="Tail_P2_I"/>
    <property type="match status" value="1"/>
</dbReference>
<evidence type="ECO:0000313" key="2">
    <source>
        <dbReference type="Proteomes" id="UP001164693"/>
    </source>
</evidence>
<dbReference type="NCBIfam" id="TIGR02242">
    <property type="entry name" value="tail_TIGR02242"/>
    <property type="match status" value="1"/>
</dbReference>
<dbReference type="InterPro" id="IPR011748">
    <property type="entry name" value="Unchr_phage_tail-like"/>
</dbReference>
<dbReference type="InterPro" id="IPR006521">
    <property type="entry name" value="Tail_protein_I"/>
</dbReference>
<organism evidence="1 2">
    <name type="scientific">Jatrophihabitans cynanchi</name>
    <dbReference type="NCBI Taxonomy" id="2944128"/>
    <lineage>
        <taxon>Bacteria</taxon>
        <taxon>Bacillati</taxon>
        <taxon>Actinomycetota</taxon>
        <taxon>Actinomycetes</taxon>
        <taxon>Jatrophihabitantales</taxon>
        <taxon>Jatrophihabitantaceae</taxon>
        <taxon>Jatrophihabitans</taxon>
    </lineage>
</organism>
<accession>A0ABY7JYT6</accession>
<dbReference type="Proteomes" id="UP001164693">
    <property type="component" value="Chromosome"/>
</dbReference>
<sequence>MTSIVPRDSALPDGVRSSARSAYWMLDQLPVGMLDGDFFVRFVSIFQELGTTLLEDADNIDNLVDLSVAPDVMVRWLSSWIGGGTIDPSLPHELQRRIVSSAAHTLTWRGTARGLKLFLELASGGPAEVTDGGGVWRAGEAPADTTWVSMSVQSTGWMPENDFVELVRDEVPAHTRAELFVAGRCVWRSYGEPIG</sequence>
<keyword evidence="2" id="KW-1185">Reference proteome</keyword>
<evidence type="ECO:0000313" key="1">
    <source>
        <dbReference type="EMBL" id="WAX57728.1"/>
    </source>
</evidence>
<reference evidence="1" key="1">
    <citation type="submission" date="2022-05" db="EMBL/GenBank/DDBJ databases">
        <title>Jatrophihabitans sp. SB3-54 whole genome sequence.</title>
        <authorList>
            <person name="Suh M.K."/>
            <person name="Eom M.K."/>
            <person name="Kim J.S."/>
            <person name="Kim H.S."/>
            <person name="Do H.E."/>
            <person name="Shin Y.K."/>
            <person name="Lee J.-S."/>
        </authorList>
    </citation>
    <scope>NUCLEOTIDE SEQUENCE</scope>
    <source>
        <strain evidence="1">SB3-54</strain>
    </source>
</reference>
<protein>
    <submittedName>
        <fullName evidence="1">Phage tail protein</fullName>
    </submittedName>
</protein>
<gene>
    <name evidence="1" type="ORF">M6B22_02910</name>
</gene>
<name>A0ABY7JYT6_9ACTN</name>
<dbReference type="EMBL" id="CP097463">
    <property type="protein sequence ID" value="WAX57728.1"/>
    <property type="molecule type" value="Genomic_DNA"/>
</dbReference>